<sequence>MKRFLSVLLTLAMLLSLVSISAVAEESELLTIDFYDDAANYNGIQSGWFAKVVKDKFNIELNIIASQVVGNTIYATRSEEGNLGDVIIVDKSKFSEIVDAGLAKDISDKIVDCENIMKFKTQIDVYNKGLTGEEGKYYGIPCEMTDTSPSTLTDEVIYSSPMLRWDLYKEIGAPKLETLDDLLAALVKIHEVHPQNEDGDPAYPFSLWPDWDGNDNMVGPANVVQLTTWYGEKLKGSAMLKPDNTFSKLYERENAYYKITKFLNKANQLGLVDPDSGTQNWDNACAKMSSGRVDVFWYSWQVGFWNSVDRQKAGTAFRFVPVGDMNFYADADRYYGSDRMIGVGAGVEGEKYDRIMAFLDWYASPEGATIQHTGLKDFNYTVNEDGTFTVLNDNALMDNLTVPDEYGGGGYNDGYNAINQWIVSSICVNPLTGERYASKFWNSYKQQTMTEMKKEWSELFDAADDVDWMKKNGKLLASPSVDFTPIADNNDMIALRSQINSTLCEYTWNLIMTCATDEEFEAMWDEMIEQLNGFGYEELFEYDCGVWQPEVDAKIAAAAAAQ</sequence>
<evidence type="ECO:0000313" key="2">
    <source>
        <dbReference type="Proteomes" id="UP000682782"/>
    </source>
</evidence>
<protein>
    <submittedName>
        <fullName evidence="1">Sugar ABC transporter substrate-binding protein</fullName>
    </submittedName>
</protein>
<reference evidence="1" key="1">
    <citation type="submission" date="2021-01" db="EMBL/GenBank/DDBJ databases">
        <title>Complete genome sequence of Clostridiales bacterium R-7.</title>
        <authorList>
            <person name="Mahoney-Kurpe S.C."/>
            <person name="Palevich N."/>
            <person name="Koike S."/>
            <person name="Moon C.D."/>
            <person name="Attwood G.T."/>
        </authorList>
    </citation>
    <scope>NUCLEOTIDE SEQUENCE</scope>
    <source>
        <strain evidence="1">R-7</strain>
    </source>
</reference>
<gene>
    <name evidence="1" type="ORF">JYE49_10315</name>
</gene>
<accession>A0AC61N4X9</accession>
<proteinExistence type="predicted"/>
<name>A0AC61N4X9_9FIRM</name>
<dbReference type="Proteomes" id="UP000682782">
    <property type="component" value="Chromosome"/>
</dbReference>
<evidence type="ECO:0000313" key="1">
    <source>
        <dbReference type="EMBL" id="QUC66259.1"/>
    </source>
</evidence>
<keyword evidence="2" id="KW-1185">Reference proteome</keyword>
<dbReference type="EMBL" id="CP068393">
    <property type="protein sequence ID" value="QUC66259.1"/>
    <property type="molecule type" value="Genomic_DNA"/>
</dbReference>
<organism evidence="1 2">
    <name type="scientific">Aristaeella hokkaidonensis</name>
    <dbReference type="NCBI Taxonomy" id="3046382"/>
    <lineage>
        <taxon>Bacteria</taxon>
        <taxon>Bacillati</taxon>
        <taxon>Bacillota</taxon>
        <taxon>Clostridia</taxon>
        <taxon>Eubacteriales</taxon>
        <taxon>Aristaeellaceae</taxon>
        <taxon>Aristaeella</taxon>
    </lineage>
</organism>